<dbReference type="Pfam" id="PF00440">
    <property type="entry name" value="TetR_N"/>
    <property type="match status" value="1"/>
</dbReference>
<dbReference type="RefSeq" id="WP_318784443.1">
    <property type="nucleotide sequence ID" value="NZ_JADBDZ010000001.1"/>
</dbReference>
<feature type="domain" description="HTH tetR-type" evidence="5">
    <location>
        <begin position="14"/>
        <end position="74"/>
    </location>
</feature>
<evidence type="ECO:0000256" key="1">
    <source>
        <dbReference type="ARBA" id="ARBA00023015"/>
    </source>
</evidence>
<keyword evidence="7" id="KW-1185">Reference proteome</keyword>
<dbReference type="EMBL" id="JADBDZ010000001">
    <property type="protein sequence ID" value="MBE1536370.1"/>
    <property type="molecule type" value="Genomic_DNA"/>
</dbReference>
<evidence type="ECO:0000256" key="2">
    <source>
        <dbReference type="ARBA" id="ARBA00023125"/>
    </source>
</evidence>
<dbReference type="InterPro" id="IPR001647">
    <property type="entry name" value="HTH_TetR"/>
</dbReference>
<dbReference type="Gene3D" id="1.10.357.10">
    <property type="entry name" value="Tetracycline Repressor, domain 2"/>
    <property type="match status" value="1"/>
</dbReference>
<evidence type="ECO:0000256" key="3">
    <source>
        <dbReference type="ARBA" id="ARBA00023163"/>
    </source>
</evidence>
<feature type="DNA-binding region" description="H-T-H motif" evidence="4">
    <location>
        <begin position="37"/>
        <end position="56"/>
    </location>
</feature>
<dbReference type="PANTHER" id="PTHR30055:SF234">
    <property type="entry name" value="HTH-TYPE TRANSCRIPTIONAL REGULATOR BETI"/>
    <property type="match status" value="1"/>
</dbReference>
<keyword evidence="1" id="KW-0805">Transcription regulation</keyword>
<gene>
    <name evidence="6" type="ORF">H4W34_006203</name>
</gene>
<organism evidence="6 7">
    <name type="scientific">Actinomadura algeriensis</name>
    <dbReference type="NCBI Taxonomy" id="1679523"/>
    <lineage>
        <taxon>Bacteria</taxon>
        <taxon>Bacillati</taxon>
        <taxon>Actinomycetota</taxon>
        <taxon>Actinomycetes</taxon>
        <taxon>Streptosporangiales</taxon>
        <taxon>Thermomonosporaceae</taxon>
        <taxon>Actinomadura</taxon>
    </lineage>
</organism>
<keyword evidence="3" id="KW-0804">Transcription</keyword>
<dbReference type="PROSITE" id="PS50977">
    <property type="entry name" value="HTH_TETR_2"/>
    <property type="match status" value="1"/>
</dbReference>
<dbReference type="InterPro" id="IPR050109">
    <property type="entry name" value="HTH-type_TetR-like_transc_reg"/>
</dbReference>
<evidence type="ECO:0000313" key="6">
    <source>
        <dbReference type="EMBL" id="MBE1536370.1"/>
    </source>
</evidence>
<reference evidence="6 7" key="1">
    <citation type="submission" date="2020-10" db="EMBL/GenBank/DDBJ databases">
        <title>Sequencing the genomes of 1000 actinobacteria strains.</title>
        <authorList>
            <person name="Klenk H.-P."/>
        </authorList>
    </citation>
    <scope>NUCLEOTIDE SEQUENCE [LARGE SCALE GENOMIC DNA]</scope>
    <source>
        <strain evidence="6 7">DSM 46744</strain>
    </source>
</reference>
<evidence type="ECO:0000259" key="5">
    <source>
        <dbReference type="PROSITE" id="PS50977"/>
    </source>
</evidence>
<dbReference type="Proteomes" id="UP000627838">
    <property type="component" value="Unassembled WGS sequence"/>
</dbReference>
<evidence type="ECO:0000313" key="7">
    <source>
        <dbReference type="Proteomes" id="UP000627838"/>
    </source>
</evidence>
<dbReference type="SUPFAM" id="SSF46689">
    <property type="entry name" value="Homeodomain-like"/>
    <property type="match status" value="1"/>
</dbReference>
<name>A0ABR9K213_9ACTN</name>
<dbReference type="PANTHER" id="PTHR30055">
    <property type="entry name" value="HTH-TYPE TRANSCRIPTIONAL REGULATOR RUTR"/>
    <property type="match status" value="1"/>
</dbReference>
<comment type="caution">
    <text evidence="6">The sequence shown here is derived from an EMBL/GenBank/DDBJ whole genome shotgun (WGS) entry which is preliminary data.</text>
</comment>
<protein>
    <submittedName>
        <fullName evidence="6">AcrR family transcriptional regulator</fullName>
    </submittedName>
</protein>
<dbReference type="InterPro" id="IPR009057">
    <property type="entry name" value="Homeodomain-like_sf"/>
</dbReference>
<proteinExistence type="predicted"/>
<evidence type="ECO:0000256" key="4">
    <source>
        <dbReference type="PROSITE-ProRule" id="PRU00335"/>
    </source>
</evidence>
<sequence>MPTTDSRRRYPKGAARRAEILRAALDAYAASDRQGPRLRDIAAAVGLTEAGVLHYFDSKDHLFVAILEARDRAAAEQHDLNSEDGVWGYLEETMRTPGLTKLFLDMSAAASDPGHPAHAFMARHDLAVRRLLRSALGTDDPWVERIVIALAEGLQARWLRDPATDLVGDMRRFVAEVRANRLAPGGTER</sequence>
<keyword evidence="2 4" id="KW-0238">DNA-binding</keyword>
<accession>A0ABR9K213</accession>